<dbReference type="Proteomes" id="UP000026962">
    <property type="component" value="Chromosome 4"/>
</dbReference>
<dbReference type="InterPro" id="IPR053197">
    <property type="entry name" value="F-box_SCFL_complex_component"/>
</dbReference>
<dbReference type="HOGENOM" id="CLU_1311914_0_0_1"/>
<dbReference type="SUPFAM" id="SSF52047">
    <property type="entry name" value="RNI-like"/>
    <property type="match status" value="1"/>
</dbReference>
<dbReference type="AlphaFoldDB" id="A0A0E0KQZ0"/>
<name>A0A0E0KQZ0_ORYPU</name>
<sequence>MECFVDDLLRSLKKKNAARGGCSEPPTTTVDAFRIIIEDVTYPRTNSIERWIRIATSARDQSPPFRSQLQASVCAAWRRMTPRDEAMLLVSLANVTSLELILIQALTLLDREFDKLVPLFGNLRTLSLKSCFLDERRVENKFKALGRLLQKCPNLEKLTLNECLMFEGSTSALCLQIQDNRADFRCQKLKLINIKRLTKNWIHNINESSC</sequence>
<evidence type="ECO:0000313" key="2">
    <source>
        <dbReference type="Proteomes" id="UP000026962"/>
    </source>
</evidence>
<evidence type="ECO:0008006" key="3">
    <source>
        <dbReference type="Google" id="ProtNLM"/>
    </source>
</evidence>
<dbReference type="PANTHER" id="PTHR34223:SF98">
    <property type="entry name" value="OS04G0440901 PROTEIN"/>
    <property type="match status" value="1"/>
</dbReference>
<proteinExistence type="predicted"/>
<dbReference type="Gramene" id="OPUNC04G11480.1">
    <property type="protein sequence ID" value="OPUNC04G11480.1"/>
    <property type="gene ID" value="OPUNC04G11480"/>
</dbReference>
<keyword evidence="2" id="KW-1185">Reference proteome</keyword>
<evidence type="ECO:0000313" key="1">
    <source>
        <dbReference type="EnsemblPlants" id="OPUNC04G11480.1"/>
    </source>
</evidence>
<organism evidence="1">
    <name type="scientific">Oryza punctata</name>
    <name type="common">Red rice</name>
    <dbReference type="NCBI Taxonomy" id="4537"/>
    <lineage>
        <taxon>Eukaryota</taxon>
        <taxon>Viridiplantae</taxon>
        <taxon>Streptophyta</taxon>
        <taxon>Embryophyta</taxon>
        <taxon>Tracheophyta</taxon>
        <taxon>Spermatophyta</taxon>
        <taxon>Magnoliopsida</taxon>
        <taxon>Liliopsida</taxon>
        <taxon>Poales</taxon>
        <taxon>Poaceae</taxon>
        <taxon>BOP clade</taxon>
        <taxon>Oryzoideae</taxon>
        <taxon>Oryzeae</taxon>
        <taxon>Oryzinae</taxon>
        <taxon>Oryza</taxon>
    </lineage>
</organism>
<reference evidence="1" key="1">
    <citation type="submission" date="2015-04" db="UniProtKB">
        <authorList>
            <consortium name="EnsemblPlants"/>
        </authorList>
    </citation>
    <scope>IDENTIFICATION</scope>
</reference>
<dbReference type="Gene3D" id="3.80.10.10">
    <property type="entry name" value="Ribonuclease Inhibitor"/>
    <property type="match status" value="1"/>
</dbReference>
<dbReference type="InterPro" id="IPR032675">
    <property type="entry name" value="LRR_dom_sf"/>
</dbReference>
<accession>A0A0E0KQZ0</accession>
<dbReference type="EnsemblPlants" id="OPUNC04G11480.1">
    <property type="protein sequence ID" value="OPUNC04G11480.1"/>
    <property type="gene ID" value="OPUNC04G11480"/>
</dbReference>
<protein>
    <recommendedName>
        <fullName evidence="3">FBD domain-containing protein</fullName>
    </recommendedName>
</protein>
<dbReference type="PANTHER" id="PTHR34223">
    <property type="entry name" value="OS11G0201299 PROTEIN"/>
    <property type="match status" value="1"/>
</dbReference>
<reference evidence="1" key="2">
    <citation type="submission" date="2018-05" db="EMBL/GenBank/DDBJ databases">
        <title>OpunRS2 (Oryza punctata Reference Sequence Version 2).</title>
        <authorList>
            <person name="Zhang J."/>
            <person name="Kudrna D."/>
            <person name="Lee S."/>
            <person name="Talag J."/>
            <person name="Welchert J."/>
            <person name="Wing R.A."/>
        </authorList>
    </citation>
    <scope>NUCLEOTIDE SEQUENCE [LARGE SCALE GENOMIC DNA]</scope>
</reference>